<evidence type="ECO:0000313" key="3">
    <source>
        <dbReference type="Proteomes" id="UP001305002"/>
    </source>
</evidence>
<proteinExistence type="predicted"/>
<dbReference type="Pfam" id="PF13374">
    <property type="entry name" value="TPR_10"/>
    <property type="match status" value="2"/>
</dbReference>
<accession>A0ABZ0KSM5</accession>
<dbReference type="PANTHER" id="PTHR46082">
    <property type="entry name" value="ATP/GTP-BINDING PROTEIN-RELATED"/>
    <property type="match status" value="1"/>
</dbReference>
<dbReference type="InterPro" id="IPR053137">
    <property type="entry name" value="NLR-like"/>
</dbReference>
<dbReference type="InterPro" id="IPR011990">
    <property type="entry name" value="TPR-like_helical_dom_sf"/>
</dbReference>
<dbReference type="PANTHER" id="PTHR46082:SF6">
    <property type="entry name" value="AAA+ ATPASE DOMAIN-CONTAINING PROTEIN-RELATED"/>
    <property type="match status" value="1"/>
</dbReference>
<dbReference type="Proteomes" id="UP001305002">
    <property type="component" value="Plasmid unnamed"/>
</dbReference>
<dbReference type="Gene3D" id="1.25.40.10">
    <property type="entry name" value="Tetratricopeptide repeat domain"/>
    <property type="match status" value="2"/>
</dbReference>
<dbReference type="SUPFAM" id="SSF48452">
    <property type="entry name" value="TPR-like"/>
    <property type="match status" value="3"/>
</dbReference>
<organism evidence="2 3">
    <name type="scientific">Streptomyces coeruleorubidus</name>
    <dbReference type="NCBI Taxonomy" id="116188"/>
    <lineage>
        <taxon>Bacteria</taxon>
        <taxon>Bacillati</taxon>
        <taxon>Actinomycetota</taxon>
        <taxon>Actinomycetes</taxon>
        <taxon>Kitasatosporales</taxon>
        <taxon>Streptomycetaceae</taxon>
        <taxon>Streptomyces</taxon>
    </lineage>
</organism>
<dbReference type="Pfam" id="PF00931">
    <property type="entry name" value="NB-ARC"/>
    <property type="match status" value="1"/>
</dbReference>
<sequence>MPPPSDCYQDRATAHQLDQAMTEAGGAVLVGMGGVGKTQLAARQARALWQSGQLDLLVWITAATREAVISGYAQAAVEVLDADPTDPETDAQAFLAWLEPKPAADQRRWLVVLDDLADPADLRDLWPPASPHGHTLVTTRRRDAALTGSSRRLVSVGLFTADEAVTYLTTILAAHDHPEPADQLTSLAEDLGYLPLALSQAAAYLIDADLDCATYRDQLANRASTLTTVLPEPYEPDDQPTTLAVARSLSLHRADQLRPVGLARPMLQLAAMLDPNGIPAPVLESPPALAYLAQHRTAAAAGQAYAGQVALPDARGALRALHRLSLVDHTPDTPHEAVRVHQLLQRAIRDSLTPQERDLAARAAADALITAWPDVERDTALVQALRANADALTHHAEEALYQADTAHPVLFRTSRSLAAAGQIKAAVDHCQHLVSATKHHLGPDHPRTLTARLNLASWRGKAGDPAGAIAALEQVLTDMLRVLGPDHPITLTTRHNLAHCRGDAGDAAGALAAYEQLLTDQERVLGPDDPDTLNTRRNLACSRAEAGDAAGAVSAYEQVLTDMLWVLGPDHPDTLTTRNDLAYSRGEAGDAPGAVAAYEQLLSDKERVLGPDHPDTLSTRLNLAWFRGEAGDAAGAVADFEQLLTDTLRVLGPDHPTTLTARPSVAYWRGELGDAAGALAAYEQLLSDRERVLGPDHPDTLNARTSVAYWRGEAGDVAGAVAAYEQLLSDKERVLGPGHPDTLNTRHKLAHWQGEAGEAIAHGATDS</sequence>
<gene>
    <name evidence="2" type="ORF">R5U08_42385</name>
</gene>
<dbReference type="Gene3D" id="3.40.50.300">
    <property type="entry name" value="P-loop containing nucleotide triphosphate hydrolases"/>
    <property type="match status" value="1"/>
</dbReference>
<feature type="domain" description="NB-ARC" evidence="1">
    <location>
        <begin position="21"/>
        <end position="169"/>
    </location>
</feature>
<dbReference type="PRINTS" id="PR00364">
    <property type="entry name" value="DISEASERSIST"/>
</dbReference>
<dbReference type="SUPFAM" id="SSF52540">
    <property type="entry name" value="P-loop containing nucleoside triphosphate hydrolases"/>
    <property type="match status" value="1"/>
</dbReference>
<evidence type="ECO:0000313" key="2">
    <source>
        <dbReference type="EMBL" id="WOT40733.1"/>
    </source>
</evidence>
<reference evidence="2 3" key="1">
    <citation type="journal article" date="2021" name="J. Microbiol. Biotechnol.">
        <title>An Efficient Markerless Deletion System Suitable for the Industrial Strains of Streptomyces.</title>
        <authorList>
            <person name="Dong J."/>
            <person name="Wei J."/>
            <person name="Li H."/>
            <person name="Zhao S."/>
            <person name="Guan W."/>
        </authorList>
    </citation>
    <scope>NUCLEOTIDE SEQUENCE [LARGE SCALE GENOMIC DNA]</scope>
    <source>
        <strain evidence="2 3">CICC 11043</strain>
    </source>
</reference>
<name>A0ABZ0KSM5_STRC4</name>
<evidence type="ECO:0000259" key="1">
    <source>
        <dbReference type="Pfam" id="PF00931"/>
    </source>
</evidence>
<keyword evidence="3" id="KW-1185">Reference proteome</keyword>
<dbReference type="RefSeq" id="WP_317928399.1">
    <property type="nucleotide sequence ID" value="NZ_CP137525.1"/>
</dbReference>
<dbReference type="InterPro" id="IPR002182">
    <property type="entry name" value="NB-ARC"/>
</dbReference>
<geneLocation type="plasmid" evidence="2 3">
    <name>unnamed</name>
</geneLocation>
<dbReference type="Pfam" id="PF13424">
    <property type="entry name" value="TPR_12"/>
    <property type="match status" value="3"/>
</dbReference>
<keyword evidence="2" id="KW-0614">Plasmid</keyword>
<protein>
    <submittedName>
        <fullName evidence="2">Tetratricopeptide repeat protein</fullName>
    </submittedName>
</protein>
<dbReference type="InterPro" id="IPR027417">
    <property type="entry name" value="P-loop_NTPase"/>
</dbReference>
<reference evidence="2 3" key="2">
    <citation type="journal article" date="2024" name="Microb. Biotechnol.">
        <title>The involvement of multiple ABC transporters in daunorubicin efflux in Streptomyces coeruleorubidus.</title>
        <authorList>
            <person name="Dong J."/>
            <person name="Ning J."/>
            <person name="Tian Y."/>
            <person name="Li H."/>
            <person name="Chen H."/>
            <person name="Guan W."/>
        </authorList>
    </citation>
    <scope>NUCLEOTIDE SEQUENCE [LARGE SCALE GENOMIC DNA]</scope>
    <source>
        <strain evidence="2 3">CICC 11043</strain>
    </source>
</reference>
<dbReference type="EMBL" id="CP137525">
    <property type="protein sequence ID" value="WOT40733.1"/>
    <property type="molecule type" value="Genomic_DNA"/>
</dbReference>